<dbReference type="AlphaFoldDB" id="A0A653B7R8"/>
<evidence type="ECO:0000313" key="1">
    <source>
        <dbReference type="EMBL" id="VDN64696.1"/>
    </source>
</evidence>
<reference evidence="1" key="1">
    <citation type="submission" date="2018-11" db="EMBL/GenBank/DDBJ databases">
        <authorList>
            <consortium name="Genoscope - CEA"/>
            <person name="William W."/>
        </authorList>
    </citation>
    <scope>NUCLEOTIDE SEQUENCE [LARGE SCALE GENOMIC DNA]</scope>
    <source>
        <strain evidence="1">T9AD</strain>
    </source>
</reference>
<sequence length="169" mass="19225">MRNWLKTLLFVSSFSPTLLVLAGVRYFSSGVVDTLVVQLSVISVIGILLPFLILALVKKESQRENFSAKKVESADYYLLVFLASYVSPVVMKIAEIDFMMAVVLVGLIFVVAWFVSNIPSHPVLYLFKFRFYKVESSDGMVYTLITRRVVRSPRDVRQVMRLSNSMLVE</sequence>
<gene>
    <name evidence="1" type="ORF">POT9AD_3721</name>
</gene>
<protein>
    <submittedName>
        <fullName evidence="1">Uncharacterized protein</fullName>
    </submittedName>
</protein>
<dbReference type="EMBL" id="LR130779">
    <property type="protein sequence ID" value="VDN64696.1"/>
    <property type="molecule type" value="Genomic_DNA"/>
</dbReference>
<accession>A0A653B7R8</accession>
<proteinExistence type="predicted"/>
<dbReference type="OrthoDB" id="6998690at2"/>
<name>A0A653B7R8_ECTOL</name>
<organism evidence="1">
    <name type="scientific">Ectopseudomonas oleovorans</name>
    <name type="common">Pseudomonas oleovorans</name>
    <dbReference type="NCBI Taxonomy" id="301"/>
    <lineage>
        <taxon>Bacteria</taxon>
        <taxon>Pseudomonadati</taxon>
        <taxon>Pseudomonadota</taxon>
        <taxon>Gammaproteobacteria</taxon>
        <taxon>Pseudomonadales</taxon>
        <taxon>Pseudomonadaceae</taxon>
        <taxon>Ectopseudomonas</taxon>
    </lineage>
</organism>